<evidence type="ECO:0000256" key="7">
    <source>
        <dbReference type="ARBA" id="ARBA00022679"/>
    </source>
</evidence>
<keyword evidence="7" id="KW-0808">Transferase</keyword>
<comment type="catalytic activity">
    <reaction evidence="1">
        <text>S-adenosyl-L-methionine + a thiopurine = S-adenosyl-L-homocysteine + a thiopurine S-methylether.</text>
        <dbReference type="EC" id="2.1.1.67"/>
    </reaction>
</comment>
<dbReference type="InterPro" id="IPR008854">
    <property type="entry name" value="TPMT"/>
</dbReference>
<name>A0A8J9ZKH9_BRALA</name>
<evidence type="ECO:0000256" key="1">
    <source>
        <dbReference type="ARBA" id="ARBA00000903"/>
    </source>
</evidence>
<dbReference type="GO" id="GO:0008119">
    <property type="term" value="F:thiopurine S-methyltransferase activity"/>
    <property type="evidence" value="ECO:0007669"/>
    <property type="project" value="UniProtKB-EC"/>
</dbReference>
<dbReference type="FunFam" id="3.40.50.150:FF:000101">
    <property type="entry name" value="Thiopurine S-methyltransferase"/>
    <property type="match status" value="1"/>
</dbReference>
<dbReference type="GO" id="GO:0005737">
    <property type="term" value="C:cytoplasm"/>
    <property type="evidence" value="ECO:0007669"/>
    <property type="project" value="UniProtKB-SubCell"/>
</dbReference>
<organism evidence="10 11">
    <name type="scientific">Branchiostoma lanceolatum</name>
    <name type="common">Common lancelet</name>
    <name type="synonym">Amphioxus lanceolatum</name>
    <dbReference type="NCBI Taxonomy" id="7740"/>
    <lineage>
        <taxon>Eukaryota</taxon>
        <taxon>Metazoa</taxon>
        <taxon>Chordata</taxon>
        <taxon>Cephalochordata</taxon>
        <taxon>Leptocardii</taxon>
        <taxon>Amphioxiformes</taxon>
        <taxon>Branchiostomatidae</taxon>
        <taxon>Branchiostoma</taxon>
    </lineage>
</organism>
<dbReference type="EC" id="2.1.1.67" evidence="4"/>
<dbReference type="EMBL" id="OV696687">
    <property type="protein sequence ID" value="CAH1255275.1"/>
    <property type="molecule type" value="Genomic_DNA"/>
</dbReference>
<dbReference type="PROSITE" id="PS51585">
    <property type="entry name" value="SAM_MT_TPMT"/>
    <property type="match status" value="1"/>
</dbReference>
<keyword evidence="6" id="KW-0489">Methyltransferase</keyword>
<keyword evidence="8" id="KW-0949">S-adenosyl-L-methionine</keyword>
<dbReference type="OrthoDB" id="276151at2759"/>
<comment type="similarity">
    <text evidence="3">Belongs to the class I-like SAM-binding methyltransferase superfamily. TPMT family.</text>
</comment>
<dbReference type="Proteomes" id="UP000838412">
    <property type="component" value="Chromosome 2"/>
</dbReference>
<feature type="region of interest" description="Disordered" evidence="9">
    <location>
        <begin position="1"/>
        <end position="53"/>
    </location>
</feature>
<evidence type="ECO:0000256" key="8">
    <source>
        <dbReference type="ARBA" id="ARBA00022691"/>
    </source>
</evidence>
<accession>A0A8J9ZKH9</accession>
<evidence type="ECO:0000256" key="6">
    <source>
        <dbReference type="ARBA" id="ARBA00022603"/>
    </source>
</evidence>
<evidence type="ECO:0000256" key="9">
    <source>
        <dbReference type="SAM" id="MobiDB-lite"/>
    </source>
</evidence>
<comment type="subcellular location">
    <subcellularLocation>
        <location evidence="2">Cytoplasm</location>
    </subcellularLocation>
</comment>
<dbReference type="Pfam" id="PF05724">
    <property type="entry name" value="TPMT"/>
    <property type="match status" value="1"/>
</dbReference>
<dbReference type="AlphaFoldDB" id="A0A8J9ZKH9"/>
<dbReference type="InterPro" id="IPR029063">
    <property type="entry name" value="SAM-dependent_MTases_sf"/>
</dbReference>
<sequence>MPVFEKDAGAPTVTDETALPVGGIEAKQTPKDVLTGSDKRVKQSGGDNGAENPRTVAMVNQDLEEVMTRTMTLEDWHNKWRRGKTKFHMSKVHPSLQKFYDRLLQGKGRARVFVPMCGKTLDLKWLSDQGHAVVGNEVVEMACRQFFEEHDLQYTSERIEGVDGTVFKATDIDLQLFNCDFYKLTSDVIGSFDCIWDRGAMAAANPEDRDKYTEVVVSLLKPTGAYLLDLFELENTVFAGPPHGITDARVDELFASKCNIEVLMRADRLGDWQRSWGLDAFWEVVRLLTPKQT</sequence>
<evidence type="ECO:0000256" key="4">
    <source>
        <dbReference type="ARBA" id="ARBA00011905"/>
    </source>
</evidence>
<gene>
    <name evidence="10" type="primary">TPMT</name>
    <name evidence="10" type="ORF">BLAG_LOCUS14391</name>
</gene>
<evidence type="ECO:0000256" key="2">
    <source>
        <dbReference type="ARBA" id="ARBA00004496"/>
    </source>
</evidence>
<proteinExistence type="inferred from homology"/>
<reference evidence="10" key="1">
    <citation type="submission" date="2022-01" db="EMBL/GenBank/DDBJ databases">
        <authorList>
            <person name="Braso-Vives M."/>
        </authorList>
    </citation>
    <scope>NUCLEOTIDE SEQUENCE</scope>
</reference>
<dbReference type="SUPFAM" id="SSF53335">
    <property type="entry name" value="S-adenosyl-L-methionine-dependent methyltransferases"/>
    <property type="match status" value="1"/>
</dbReference>
<dbReference type="PANTHER" id="PTHR10259">
    <property type="entry name" value="THIOPURINE S-METHYLTRANSFERASE"/>
    <property type="match status" value="1"/>
</dbReference>
<evidence type="ECO:0000313" key="11">
    <source>
        <dbReference type="Proteomes" id="UP000838412"/>
    </source>
</evidence>
<keyword evidence="5" id="KW-0963">Cytoplasm</keyword>
<dbReference type="PANTHER" id="PTHR10259:SF22">
    <property type="entry name" value="THIOPURINE S-METHYLTRANSFERASE"/>
    <property type="match status" value="1"/>
</dbReference>
<dbReference type="GO" id="GO:0032259">
    <property type="term" value="P:methylation"/>
    <property type="evidence" value="ECO:0007669"/>
    <property type="project" value="UniProtKB-KW"/>
</dbReference>
<evidence type="ECO:0000313" key="10">
    <source>
        <dbReference type="EMBL" id="CAH1255275.1"/>
    </source>
</evidence>
<protein>
    <recommendedName>
        <fullName evidence="4">thiopurine S-methyltransferase</fullName>
        <ecNumber evidence="4">2.1.1.67</ecNumber>
    </recommendedName>
</protein>
<evidence type="ECO:0000256" key="3">
    <source>
        <dbReference type="ARBA" id="ARBA00008145"/>
    </source>
</evidence>
<evidence type="ECO:0000256" key="5">
    <source>
        <dbReference type="ARBA" id="ARBA00022490"/>
    </source>
</evidence>
<keyword evidence="11" id="KW-1185">Reference proteome</keyword>
<dbReference type="Gene3D" id="3.40.50.150">
    <property type="entry name" value="Vaccinia Virus protein VP39"/>
    <property type="match status" value="1"/>
</dbReference>